<feature type="compositionally biased region" description="Basic and acidic residues" evidence="2">
    <location>
        <begin position="28"/>
        <end position="41"/>
    </location>
</feature>
<dbReference type="Gene3D" id="3.40.50.2300">
    <property type="match status" value="2"/>
</dbReference>
<dbReference type="GO" id="GO:0005886">
    <property type="term" value="C:plasma membrane"/>
    <property type="evidence" value="ECO:0007669"/>
    <property type="project" value="InterPro"/>
</dbReference>
<name>A0A1T4WI14_9BACT</name>
<evidence type="ECO:0000313" key="6">
    <source>
        <dbReference type="Proteomes" id="UP000190027"/>
    </source>
</evidence>
<evidence type="ECO:0000256" key="2">
    <source>
        <dbReference type="SAM" id="MobiDB-lite"/>
    </source>
</evidence>
<sequence>MQKMWKFLVTVLMLAAFAGVLAGCGGDKAEEATPEASKEQAEAEEQAAPAEEAEPLKVGFVYVSPIGDAGYSYSHDLGRQVVDQMEGVETTAAENVAEGPDSERVIRNMARKGFDLIFATSFGFMDPMIKVAGEYPDVNFMHCSGFKTADNASNYFGRMYQARYLTGLVAGSMTSSNEIGYVAAMQIPEVIRGINAFTLGVRKANPDAVVRVVWTNTWYDPVLEKDAAISLLDAGCDVIAQHQDSPGPQEAAEERGVYSVGYNSDMASFAPKAHLTAAIWNWGPFYKETVEQVRDGSWQGGESHWMGMEKDIVEIAPFGEMVPEDVRTMVEAQKAELVAGNDFVFQGPIKGQDGEIVIAEGETPSDAELLGMKFFVEGVVGSID</sequence>
<feature type="domain" description="ABC transporter substrate-binding protein PnrA-like" evidence="4">
    <location>
        <begin position="57"/>
        <end position="325"/>
    </location>
</feature>
<dbReference type="InterPro" id="IPR003760">
    <property type="entry name" value="PnrA-like"/>
</dbReference>
<keyword evidence="6" id="KW-1185">Reference proteome</keyword>
<dbReference type="PANTHER" id="PTHR43208:SF1">
    <property type="entry name" value="ABC TRANSPORTER SUBSTRATE-BINDING PROTEIN"/>
    <property type="match status" value="1"/>
</dbReference>
<keyword evidence="1 3" id="KW-0732">Signal</keyword>
<protein>
    <submittedName>
        <fullName evidence="5">Basic membrane protein A</fullName>
    </submittedName>
</protein>
<dbReference type="CDD" id="cd19963">
    <property type="entry name" value="PBP1_BMP-like"/>
    <property type="match status" value="1"/>
</dbReference>
<feature type="chain" id="PRO_5012142894" evidence="3">
    <location>
        <begin position="23"/>
        <end position="384"/>
    </location>
</feature>
<feature type="signal peptide" evidence="3">
    <location>
        <begin position="1"/>
        <end position="22"/>
    </location>
</feature>
<dbReference type="PROSITE" id="PS51257">
    <property type="entry name" value="PROKAR_LIPOPROTEIN"/>
    <property type="match status" value="1"/>
</dbReference>
<accession>A0A1T4WI14</accession>
<evidence type="ECO:0000256" key="1">
    <source>
        <dbReference type="ARBA" id="ARBA00022729"/>
    </source>
</evidence>
<dbReference type="PANTHER" id="PTHR43208">
    <property type="entry name" value="ABC TRANSPORTER SUBSTRATE-BINDING PROTEIN"/>
    <property type="match status" value="1"/>
</dbReference>
<evidence type="ECO:0000313" key="5">
    <source>
        <dbReference type="EMBL" id="SKA76950.1"/>
    </source>
</evidence>
<dbReference type="Pfam" id="PF02608">
    <property type="entry name" value="Bmp"/>
    <property type="match status" value="1"/>
</dbReference>
<proteinExistence type="predicted"/>
<dbReference type="EMBL" id="FUYC01000003">
    <property type="protein sequence ID" value="SKA76950.1"/>
    <property type="molecule type" value="Genomic_DNA"/>
</dbReference>
<reference evidence="5 6" key="1">
    <citation type="submission" date="2017-02" db="EMBL/GenBank/DDBJ databases">
        <authorList>
            <person name="Peterson S.W."/>
        </authorList>
    </citation>
    <scope>NUCLEOTIDE SEQUENCE [LARGE SCALE GENOMIC DNA]</scope>
    <source>
        <strain evidence="5 6">DSM 16080</strain>
    </source>
</reference>
<dbReference type="STRING" id="1121449.SAMN02745704_00907"/>
<dbReference type="RefSeq" id="WP_407670521.1">
    <property type="nucleotide sequence ID" value="NZ_FUYC01000003.1"/>
</dbReference>
<evidence type="ECO:0000259" key="4">
    <source>
        <dbReference type="Pfam" id="PF02608"/>
    </source>
</evidence>
<evidence type="ECO:0000256" key="3">
    <source>
        <dbReference type="SAM" id="SignalP"/>
    </source>
</evidence>
<dbReference type="InterPro" id="IPR052910">
    <property type="entry name" value="ABC-Purine-Binding"/>
</dbReference>
<organism evidence="5 6">
    <name type="scientific">Paucidesulfovibrio gracilis DSM 16080</name>
    <dbReference type="NCBI Taxonomy" id="1121449"/>
    <lineage>
        <taxon>Bacteria</taxon>
        <taxon>Pseudomonadati</taxon>
        <taxon>Thermodesulfobacteriota</taxon>
        <taxon>Desulfovibrionia</taxon>
        <taxon>Desulfovibrionales</taxon>
        <taxon>Desulfovibrionaceae</taxon>
        <taxon>Paucidesulfovibrio</taxon>
    </lineage>
</organism>
<feature type="region of interest" description="Disordered" evidence="2">
    <location>
        <begin position="28"/>
        <end position="51"/>
    </location>
</feature>
<dbReference type="Proteomes" id="UP000190027">
    <property type="component" value="Unassembled WGS sequence"/>
</dbReference>
<gene>
    <name evidence="5" type="ORF">SAMN02745704_00907</name>
</gene>
<dbReference type="AlphaFoldDB" id="A0A1T4WI14"/>